<keyword evidence="3" id="KW-1185">Reference proteome</keyword>
<evidence type="ECO:0000313" key="3">
    <source>
        <dbReference type="Proteomes" id="UP000807504"/>
    </source>
</evidence>
<evidence type="ECO:0000256" key="1">
    <source>
        <dbReference type="SAM" id="SignalP"/>
    </source>
</evidence>
<feature type="signal peptide" evidence="1">
    <location>
        <begin position="1"/>
        <end position="16"/>
    </location>
</feature>
<protein>
    <submittedName>
        <fullName evidence="2">Uncharacterized protein</fullName>
    </submittedName>
</protein>
<organism evidence="2 3">
    <name type="scientific">Argiope bruennichi</name>
    <name type="common">Wasp spider</name>
    <name type="synonym">Aranea bruennichi</name>
    <dbReference type="NCBI Taxonomy" id="94029"/>
    <lineage>
        <taxon>Eukaryota</taxon>
        <taxon>Metazoa</taxon>
        <taxon>Ecdysozoa</taxon>
        <taxon>Arthropoda</taxon>
        <taxon>Chelicerata</taxon>
        <taxon>Arachnida</taxon>
        <taxon>Araneae</taxon>
        <taxon>Araneomorphae</taxon>
        <taxon>Entelegynae</taxon>
        <taxon>Araneoidea</taxon>
        <taxon>Araneidae</taxon>
        <taxon>Argiope</taxon>
    </lineage>
</organism>
<accession>A0A8T0F362</accession>
<gene>
    <name evidence="2" type="ORF">HNY73_013196</name>
</gene>
<name>A0A8T0F362_ARGBR</name>
<dbReference type="Proteomes" id="UP000807504">
    <property type="component" value="Unassembled WGS sequence"/>
</dbReference>
<reference evidence="2" key="2">
    <citation type="submission" date="2020-06" db="EMBL/GenBank/DDBJ databases">
        <authorList>
            <person name="Sheffer M."/>
        </authorList>
    </citation>
    <scope>NUCLEOTIDE SEQUENCE</scope>
</reference>
<proteinExistence type="predicted"/>
<reference evidence="2" key="1">
    <citation type="journal article" date="2020" name="bioRxiv">
        <title>Chromosome-level reference genome of the European wasp spider Argiope bruennichi: a resource for studies on range expansion and evolutionary adaptation.</title>
        <authorList>
            <person name="Sheffer M.M."/>
            <person name="Hoppe A."/>
            <person name="Krehenwinkel H."/>
            <person name="Uhl G."/>
            <person name="Kuss A.W."/>
            <person name="Jensen L."/>
            <person name="Jensen C."/>
            <person name="Gillespie R.G."/>
            <person name="Hoff K.J."/>
            <person name="Prost S."/>
        </authorList>
    </citation>
    <scope>NUCLEOTIDE SEQUENCE</scope>
</reference>
<feature type="chain" id="PRO_5035742241" evidence="1">
    <location>
        <begin position="17"/>
        <end position="1480"/>
    </location>
</feature>
<evidence type="ECO:0000313" key="2">
    <source>
        <dbReference type="EMBL" id="KAF8782972.1"/>
    </source>
</evidence>
<comment type="caution">
    <text evidence="2">The sequence shown here is derived from an EMBL/GenBank/DDBJ whole genome shotgun (WGS) entry which is preliminary data.</text>
</comment>
<sequence>MLYLIWLSSHVIALDALLEQSSVPKHAKETIERFKIKLHRTLDEVSMRRRRSLRSDESVHYETPAITSQKIHSPSLPVVAWCVVHLGEEEIPFAATEEEIGMFDTKFFPLVNIPNEERIYSLLGFQYEDDLFLVTIQSAEDEHSFGIHKYSDDESLVLEKVFPLTGESFAMVTEVQQIIYLPILSNNDSDSILNLFVWQEFQFELIVELPLKGNGKSLASWEMYNILFVAVSFNDVLKIFHFSERHERLILTQRIEQNCDIVKHFKDVEIHNLVCSGNKKILLYIWNGDRFSEQQEICDFEPVVDITLMSLSEGNVMMLSVKPNLLEFYFQDSGLYIKSKDAEILEDGVLKNVDVWEKAGVFYLLPVFHDYNGITVMPLDINFPKSTQLQDINAYLRCVRELEKVMNDTDDIIKNRDLKHSNIWTKDRSFHIPEVHVKGAVVSNRISKISRISFIDSDSLNAQSISGLINELSTKLRNLQWLLRNAVLKSTDQKIYGNIKFGDQLFISNDLRQFSPRLTFNGGNVKNVETNFLNSVGITDYLLLSKQWEYVKGHLQFKDLSVNNMKVKSNRLNDIPLTDIVTCSSPQNITSLKTFQKLSSTFINTNGNISGVNMNNFKNIILKDTSEFGTMLHFTSDVTFRNLYVHSINGKNLSHLALNSVKHSEDQIIEGIKAFTGSVTIDNIFTSYVNNIKLDDLMTLHTPQTHYNDFEIVDVSFKEIKTHSVNGIDLSKEAIKKTGDFKINDEVSFTQHLVVTDDIILKDGVLLDGIDLSKEVPSLISTKKDIFNDSLDICNIIVKNNVEITDARIKSLLRSLLNDVWLKSKRQYVPYAHFKVMNAKDLNVNSLNGVSFNEIVLCNTQSVINSKKEFADIEVQSLSLQDGRTVNGIDFTSDSLISSFLEKLKSFRVKDMIIKGNLDLPTFNNINIFDLMQVEKFQVCVGSKTFHSIFVNELIASTLDFENIYNRSFSEYIADSVSLRPLEYIFNKKFNFISSEGLDIAGFLNRKKFKDLLESVATLNTYQVISSDIEFINGLEMKSATMKNLNVPNMENIVCKDRVEKNISHKQFQIIYANEADIGYANGVDIAELQKCFLERRNNWVSSKMRFKSGFKTSKIQIISPASIDGVKLDDTFKLNSANNLASMNLSNIHAKNVDVFGKVNGCDLSGVREFLMKNIFVKTKKYFTNLVVDGNLHVKNALNGLDESSFGDIASSLRFMSNMKRSYNLFNVKATQLKVLGAMNGINIDFLLKDAVRPHLPQTIMGRKSFSKITTSNITINKLNVAFLNKLNIPLLYRKYLSKTANQIIALNLPNITAGEVFIEGSLNGVKLPEDVVLVHTNEKISSDVICKEPITSFNMHIREINNTDLQQFLRSIVSLTSNENISSTLIFVRELVSKGDLHIVNSLHGINLNDVVKTSNGFVQNSITGNKIFLEELNLMSDFRISGAINNIDLENLYGNLCQRSKFEYFENMVYFFWAENF</sequence>
<dbReference type="EMBL" id="JABXBU010001863">
    <property type="protein sequence ID" value="KAF8782972.1"/>
    <property type="molecule type" value="Genomic_DNA"/>
</dbReference>
<keyword evidence="1" id="KW-0732">Signal</keyword>